<organism evidence="2 3">
    <name type="scientific">Streptococcus suis</name>
    <dbReference type="NCBI Taxonomy" id="1307"/>
    <lineage>
        <taxon>Bacteria</taxon>
        <taxon>Bacillati</taxon>
        <taxon>Bacillota</taxon>
        <taxon>Bacilli</taxon>
        <taxon>Lactobacillales</taxon>
        <taxon>Streptococcaceae</taxon>
        <taxon>Streptococcus</taxon>
    </lineage>
</organism>
<gene>
    <name evidence="2" type="ORF">ERS132551_01132</name>
</gene>
<dbReference type="RefSeq" id="WP_044761512.1">
    <property type="nucleotide sequence ID" value="NZ_CEKS01000003.1"/>
</dbReference>
<protein>
    <submittedName>
        <fullName evidence="2">GCN5-related N-acetyl transferase</fullName>
    </submittedName>
</protein>
<dbReference type="PROSITE" id="PS51186">
    <property type="entry name" value="GNAT"/>
    <property type="match status" value="1"/>
</dbReference>
<sequence length="165" mass="19169">MVELKPLLEEEREGFIRRNQAAFLEALAEEIPEGEEVISREEILESLLAPKAQAFQVYWKNDLVGGVVVQIDSATKRNSLDLLFVDGNHKGKGLGLTIWQAIEQAYPDTEVWETHTPYFEVRNIHFYVNKCGFQIVEFFNPAHPMEHVPDFPDAELFFRFEKRMK</sequence>
<dbReference type="EMBL" id="FIKT01000011">
    <property type="protein sequence ID" value="CYX03006.1"/>
    <property type="molecule type" value="Genomic_DNA"/>
</dbReference>
<keyword evidence="2" id="KW-0808">Transferase</keyword>
<dbReference type="Pfam" id="PF00583">
    <property type="entry name" value="Acetyltransf_1"/>
    <property type="match status" value="1"/>
</dbReference>
<dbReference type="Proteomes" id="UP000071962">
    <property type="component" value="Unassembled WGS sequence"/>
</dbReference>
<evidence type="ECO:0000313" key="2">
    <source>
        <dbReference type="EMBL" id="CYX03006.1"/>
    </source>
</evidence>
<reference evidence="2 3" key="1">
    <citation type="submission" date="2016-02" db="EMBL/GenBank/DDBJ databases">
        <authorList>
            <consortium name="Pathogen Informatics"/>
        </authorList>
    </citation>
    <scope>NUCLEOTIDE SEQUENCE [LARGE SCALE GENOMIC DNA]</scope>
    <source>
        <strain evidence="2 3">SS1062</strain>
    </source>
</reference>
<dbReference type="GO" id="GO:0016747">
    <property type="term" value="F:acyltransferase activity, transferring groups other than amino-acyl groups"/>
    <property type="evidence" value="ECO:0007669"/>
    <property type="project" value="InterPro"/>
</dbReference>
<dbReference type="InterPro" id="IPR016181">
    <property type="entry name" value="Acyl_CoA_acyltransferase"/>
</dbReference>
<dbReference type="Gene3D" id="3.40.630.30">
    <property type="match status" value="1"/>
</dbReference>
<evidence type="ECO:0000259" key="1">
    <source>
        <dbReference type="PROSITE" id="PS51186"/>
    </source>
</evidence>
<dbReference type="InterPro" id="IPR000182">
    <property type="entry name" value="GNAT_dom"/>
</dbReference>
<name>A0A0Z8SLA8_STRSU</name>
<proteinExistence type="predicted"/>
<feature type="domain" description="N-acetyltransferase" evidence="1">
    <location>
        <begin position="2"/>
        <end position="155"/>
    </location>
</feature>
<evidence type="ECO:0000313" key="3">
    <source>
        <dbReference type="Proteomes" id="UP000071962"/>
    </source>
</evidence>
<dbReference type="SUPFAM" id="SSF55729">
    <property type="entry name" value="Acyl-CoA N-acyltransferases (Nat)"/>
    <property type="match status" value="1"/>
</dbReference>
<dbReference type="AlphaFoldDB" id="A0A0Z8SLA8"/>
<accession>A0A0Z8SLA8</accession>